<evidence type="ECO:0000256" key="2">
    <source>
        <dbReference type="ARBA" id="ARBA00022475"/>
    </source>
</evidence>
<evidence type="ECO:0000313" key="10">
    <source>
        <dbReference type="EMBL" id="KAF0133728.1"/>
    </source>
</evidence>
<comment type="caution">
    <text evidence="10">The sequence shown here is derived from an EMBL/GenBank/DDBJ whole genome shotgun (WGS) entry which is preliminary data.</text>
</comment>
<dbReference type="AlphaFoldDB" id="A0A833L0I1"/>
<gene>
    <name evidence="10" type="ORF">FD145_1118</name>
</gene>
<evidence type="ECO:0000313" key="11">
    <source>
        <dbReference type="Proteomes" id="UP000488506"/>
    </source>
</evidence>
<dbReference type="PANTHER" id="PTHR30572:SF4">
    <property type="entry name" value="ABC TRANSPORTER PERMEASE YTRF"/>
    <property type="match status" value="1"/>
</dbReference>
<evidence type="ECO:0000259" key="8">
    <source>
        <dbReference type="Pfam" id="PF02687"/>
    </source>
</evidence>
<keyword evidence="5 7" id="KW-0472">Membrane</keyword>
<dbReference type="InterPro" id="IPR050250">
    <property type="entry name" value="Macrolide_Exporter_MacB"/>
</dbReference>
<evidence type="ECO:0000256" key="6">
    <source>
        <dbReference type="ARBA" id="ARBA00038076"/>
    </source>
</evidence>
<dbReference type="GO" id="GO:0022857">
    <property type="term" value="F:transmembrane transporter activity"/>
    <property type="evidence" value="ECO:0007669"/>
    <property type="project" value="TreeGrafter"/>
</dbReference>
<keyword evidence="2" id="KW-1003">Cell membrane</keyword>
<comment type="similarity">
    <text evidence="6">Belongs to the ABC-4 integral membrane protein family.</text>
</comment>
<dbReference type="Pfam" id="PF12704">
    <property type="entry name" value="MacB_PCD"/>
    <property type="match status" value="1"/>
</dbReference>
<proteinExistence type="inferred from homology"/>
<feature type="transmembrane region" description="Helical" evidence="7">
    <location>
        <begin position="358"/>
        <end position="380"/>
    </location>
</feature>
<dbReference type="Pfam" id="PF02687">
    <property type="entry name" value="FtsX"/>
    <property type="match status" value="1"/>
</dbReference>
<dbReference type="PANTHER" id="PTHR30572">
    <property type="entry name" value="MEMBRANE COMPONENT OF TRANSPORTER-RELATED"/>
    <property type="match status" value="1"/>
</dbReference>
<evidence type="ECO:0008006" key="12">
    <source>
        <dbReference type="Google" id="ProtNLM"/>
    </source>
</evidence>
<evidence type="ECO:0000256" key="7">
    <source>
        <dbReference type="SAM" id="Phobius"/>
    </source>
</evidence>
<dbReference type="GO" id="GO:0005886">
    <property type="term" value="C:plasma membrane"/>
    <property type="evidence" value="ECO:0007669"/>
    <property type="project" value="UniProtKB-SubCell"/>
</dbReference>
<evidence type="ECO:0000256" key="5">
    <source>
        <dbReference type="ARBA" id="ARBA00023136"/>
    </source>
</evidence>
<reference evidence="10 11" key="1">
    <citation type="submission" date="2019-12" db="EMBL/GenBank/DDBJ databases">
        <authorList>
            <person name="Wolfe R."/>
            <person name="Danczak R."/>
            <person name="Wilkins M."/>
        </authorList>
    </citation>
    <scope>NUCLEOTIDE SEQUENCE [LARGE SCALE GENOMIC DNA]</scope>
    <source>
        <strain evidence="10">X2_MaxBin.013</strain>
    </source>
</reference>
<dbReference type="EMBL" id="WPAF01000019">
    <property type="protein sequence ID" value="KAF0133728.1"/>
    <property type="molecule type" value="Genomic_DNA"/>
</dbReference>
<accession>A0A833L0I1</accession>
<evidence type="ECO:0000256" key="1">
    <source>
        <dbReference type="ARBA" id="ARBA00004651"/>
    </source>
</evidence>
<evidence type="ECO:0000259" key="9">
    <source>
        <dbReference type="Pfam" id="PF12704"/>
    </source>
</evidence>
<feature type="domain" description="ABC3 transporter permease C-terminal" evidence="8">
    <location>
        <begin position="277"/>
        <end position="390"/>
    </location>
</feature>
<dbReference type="InterPro" id="IPR025857">
    <property type="entry name" value="MacB_PCD"/>
</dbReference>
<evidence type="ECO:0000256" key="4">
    <source>
        <dbReference type="ARBA" id="ARBA00022989"/>
    </source>
</evidence>
<name>A0A833L0I1_UNCSA</name>
<dbReference type="Proteomes" id="UP000488506">
    <property type="component" value="Unassembled WGS sequence"/>
</dbReference>
<sequence length="398" mass="43150">MISLIADSIKIAISSLISNKTRTLLTTMGVIIGVSAVITLVSMGEGAKSYIVNQIRGWGMGPNSIEIHPGKEEMAMPELTITYEDTIAIKEKVKNMTYIIPETVGKGRITYGKKEYIPGFTLGISADYPLALNQKVAEGRFFSKAEVDSRRRVIVLGKTVAQKIFGSSSPIGEKIKINNVGFQVIGVLEEKGTLLTTDMDDLALIPITISENVIGTKKVWEIFATVSSEELVPQALKDITALLTKRHKKEDFHIHTQQGMIDIVNNILNALTGIVSAIAVISLLVGGIGIMNIMLVAVSERTREIGIRKAIGAKKSDIFFQFVSESILITLSGAIIGIMLGTLASWGIMSFFKLDAVIAWNAALISCIVAFIVGIFFGVYPAMQAAKLNPVDALRYEV</sequence>
<keyword evidence="3 7" id="KW-0812">Transmembrane</keyword>
<feature type="transmembrane region" description="Helical" evidence="7">
    <location>
        <begin position="24"/>
        <end position="44"/>
    </location>
</feature>
<feature type="transmembrane region" description="Helical" evidence="7">
    <location>
        <begin position="274"/>
        <end position="298"/>
    </location>
</feature>
<organism evidence="10 11">
    <name type="scientific">Candidatus Saganbacteria bacterium</name>
    <dbReference type="NCBI Taxonomy" id="2575572"/>
    <lineage>
        <taxon>Bacteria</taxon>
        <taxon>Bacillati</taxon>
        <taxon>Saganbacteria</taxon>
    </lineage>
</organism>
<feature type="transmembrane region" description="Helical" evidence="7">
    <location>
        <begin position="319"/>
        <end position="346"/>
    </location>
</feature>
<evidence type="ECO:0000256" key="3">
    <source>
        <dbReference type="ARBA" id="ARBA00022692"/>
    </source>
</evidence>
<dbReference type="InterPro" id="IPR003838">
    <property type="entry name" value="ABC3_permease_C"/>
</dbReference>
<keyword evidence="4 7" id="KW-1133">Transmembrane helix</keyword>
<comment type="subcellular location">
    <subcellularLocation>
        <location evidence="1">Cell membrane</location>
        <topology evidence="1">Multi-pass membrane protein</topology>
    </subcellularLocation>
</comment>
<feature type="domain" description="MacB-like periplasmic core" evidence="9">
    <location>
        <begin position="23"/>
        <end position="241"/>
    </location>
</feature>
<protein>
    <recommendedName>
        <fullName evidence="12">FtsX-like permease family protein</fullName>
    </recommendedName>
</protein>